<dbReference type="Proteomes" id="UP000757435">
    <property type="component" value="Unassembled WGS sequence"/>
</dbReference>
<protein>
    <submittedName>
        <fullName evidence="1">Uncharacterized protein</fullName>
    </submittedName>
</protein>
<reference evidence="1" key="2">
    <citation type="journal article" date="2022" name="Microbiol. Resour. Announc.">
        <title>Metagenome Sequencing to Explore Phylogenomics of Terrestrial Cyanobacteria.</title>
        <authorList>
            <person name="Ward R.D."/>
            <person name="Stajich J.E."/>
            <person name="Johansen J.R."/>
            <person name="Huntemann M."/>
            <person name="Clum A."/>
            <person name="Foster B."/>
            <person name="Foster B."/>
            <person name="Roux S."/>
            <person name="Palaniappan K."/>
            <person name="Varghese N."/>
            <person name="Mukherjee S."/>
            <person name="Reddy T.B.K."/>
            <person name="Daum C."/>
            <person name="Copeland A."/>
            <person name="Chen I.A."/>
            <person name="Ivanova N.N."/>
            <person name="Kyrpides N.C."/>
            <person name="Shapiro N."/>
            <person name="Eloe-Fadrosh E.A."/>
            <person name="Pietrasiak N."/>
        </authorList>
    </citation>
    <scope>NUCLEOTIDE SEQUENCE</scope>
    <source>
        <strain evidence="1">UHER 2000/2452</strain>
    </source>
</reference>
<organism evidence="1 2">
    <name type="scientific">Drouetiella hepatica Uher 2000/2452</name>
    <dbReference type="NCBI Taxonomy" id="904376"/>
    <lineage>
        <taxon>Bacteria</taxon>
        <taxon>Bacillati</taxon>
        <taxon>Cyanobacteriota</taxon>
        <taxon>Cyanophyceae</taxon>
        <taxon>Oculatellales</taxon>
        <taxon>Oculatellaceae</taxon>
        <taxon>Drouetiella</taxon>
    </lineage>
</organism>
<name>A0A951UPZ0_9CYAN</name>
<evidence type="ECO:0000313" key="2">
    <source>
        <dbReference type="Proteomes" id="UP000757435"/>
    </source>
</evidence>
<sequence length="176" mass="19986">MKDSYSVIGSYLDLDGIAFTRFNLEGNKFTVLRAIVLDELPSYESIYSSLFELASMGNGKGEIVTLCNFGDSLKAYLVSRFNQGNMFFRVRSTEVNNESPVLLQCLLNEQRLILPEDSAREIRECLDLWKSDKDKEKKHHLVYSLLHSVSFSESRLIAESIFSSSSDHVGMLKVLK</sequence>
<dbReference type="EMBL" id="JAHHHD010000077">
    <property type="protein sequence ID" value="MBW4662451.1"/>
    <property type="molecule type" value="Genomic_DNA"/>
</dbReference>
<comment type="caution">
    <text evidence="1">The sequence shown here is derived from an EMBL/GenBank/DDBJ whole genome shotgun (WGS) entry which is preliminary data.</text>
</comment>
<dbReference type="AlphaFoldDB" id="A0A951UPZ0"/>
<gene>
    <name evidence="1" type="ORF">KME15_27710</name>
</gene>
<accession>A0A951UPZ0</accession>
<evidence type="ECO:0000313" key="1">
    <source>
        <dbReference type="EMBL" id="MBW4662451.1"/>
    </source>
</evidence>
<reference evidence="1" key="1">
    <citation type="submission" date="2021-05" db="EMBL/GenBank/DDBJ databases">
        <authorList>
            <person name="Pietrasiak N."/>
            <person name="Ward R."/>
            <person name="Stajich J.E."/>
            <person name="Kurbessoian T."/>
        </authorList>
    </citation>
    <scope>NUCLEOTIDE SEQUENCE</scope>
    <source>
        <strain evidence="1">UHER 2000/2452</strain>
    </source>
</reference>
<proteinExistence type="predicted"/>